<evidence type="ECO:0000313" key="5">
    <source>
        <dbReference type="EMBL" id="QOE74761.1"/>
    </source>
</evidence>
<keyword evidence="1" id="KW-0472">Membrane</keyword>
<dbReference type="EMBL" id="MG893043">
    <property type="protein sequence ID" value="AYC62649.1"/>
    <property type="molecule type" value="Genomic_DNA"/>
</dbReference>
<sequence length="319" mass="36523">MKSSKVRSSHHLYYIFIFMYTAMIAYTYGGSTTAPTASSESKNLIDPDDIVIPVFSSIGIFATLVSLVLFILLLKKRLQHGFPYNTLYLQFMILVGILLLFVSAIVWLSHEQYFLMYINQIPFTVCFACLLVYAFDLFLIYKYGITLKAWILALMAIFCILIAPITIFYGYAALKYSLYVIQHSTFFSTPEVLQGSSTNRTYEILKNATDSMLHAQELFREMSYIYTLYIMLVAFLISLYSFARSVYGRWLCISLGSSILLWIVYRCVEGVFGGPYLFISNGYLLLILYIAPTLLAMWKGRPFYISPDSYVSAVFSNTE</sequence>
<organism evidence="2">
    <name type="scientific">Elephant endotheliotropic herpesvirus 1A</name>
    <dbReference type="NCBI Taxonomy" id="759753"/>
    <lineage>
        <taxon>Viruses</taxon>
        <taxon>Duplodnaviria</taxon>
        <taxon>Heunggongvirae</taxon>
        <taxon>Peploviricota</taxon>
        <taxon>Herviviricetes</taxon>
        <taxon>Herpesvirales</taxon>
        <taxon>Orthoherpesviridae</taxon>
        <taxon>Betaherpesvirinae</taxon>
        <taxon>Proboscivirus</taxon>
        <taxon>Proboscivirus elephantidbeta1</taxon>
        <taxon>Elephantid herpesvirus 1</taxon>
    </lineage>
</organism>
<reference evidence="4" key="2">
    <citation type="journal article" date="2013" name="J. Wildl. Dis.">
        <title>Fatal herpesvirus hemorrhagic disease in wild and orphan asian elephants in southern India.</title>
        <authorList>
            <person name="Zachariah A."/>
            <person name="Zong J.-C."/>
            <person name="Long S.Y."/>
            <person name="Latimer E.M."/>
            <person name="Heaggans S.Y."/>
            <person name="Richman L.K."/>
            <person name="Hayward G.S."/>
        </authorList>
    </citation>
    <scope>NUCLEOTIDE SEQUENCE</scope>
    <source>
        <strain evidence="5">IP165 Thirunelli2</strain>
        <strain evidence="4">IP43 Chellama Vandalur</strain>
    </source>
</reference>
<feature type="transmembrane region" description="Helical" evidence="1">
    <location>
        <begin position="151"/>
        <end position="172"/>
    </location>
</feature>
<reference evidence="2" key="1">
    <citation type="journal article" date="2013" name="Genome Announc.">
        <title>Complete Genome Sequence of Elephant Endotheliotropic Herpesvirus 1A.</title>
        <authorList>
            <person name="Ling P.D."/>
            <person name="Reid J.G."/>
            <person name="Qin X."/>
            <person name="Muzny D.M."/>
            <person name="Gibbs R."/>
            <person name="Petrosino J."/>
            <person name="Peng R."/>
            <person name="Zong J.C."/>
            <person name="Heaggans S.Y."/>
            <person name="Hayward G.S."/>
        </authorList>
    </citation>
    <scope>NUCLEOTIDE SEQUENCE</scope>
    <source>
        <strain evidence="5">IP165 Thirunelli2</strain>
        <strain evidence="4">IP43 Chellama Vandalur</strain>
        <strain evidence="2">Kumari NAP11</strain>
        <strain evidence="3">Mike NAP75</strain>
    </source>
</reference>
<feature type="transmembrane region" description="Helical" evidence="1">
    <location>
        <begin position="247"/>
        <end position="265"/>
    </location>
</feature>
<keyword evidence="1" id="KW-1133">Transmembrane helix</keyword>
<proteinExistence type="predicted"/>
<protein>
    <submittedName>
        <fullName evidence="2 3">G-protein coupled receptor 6</fullName>
    </submittedName>
</protein>
<feature type="transmembrane region" description="Helical" evidence="1">
    <location>
        <begin position="114"/>
        <end position="139"/>
    </location>
</feature>
<feature type="transmembrane region" description="Helical" evidence="1">
    <location>
        <begin position="86"/>
        <end position="108"/>
    </location>
</feature>
<reference evidence="4" key="4">
    <citation type="journal article" date="2016" name="MSphere">
        <title>Comparison of the Gene Coding Contents and Other Unusual Features of the GC-Rich and AT-Rich Branch Probosciviruses.</title>
        <authorList>
            <person name="Ling P.D."/>
            <person name="Long S.Y."/>
            <person name="Zong J.C."/>
            <person name="Heaggans S.Y."/>
            <person name="Qin X."/>
            <person name="Hayward G.S."/>
        </authorList>
    </citation>
    <scope>NUCLEOTIDE SEQUENCE</scope>
    <source>
        <strain evidence="5">IP165 Thirunelli2</strain>
        <strain evidence="4">IP43 Chellama Vandalur</strain>
    </source>
</reference>
<feature type="transmembrane region" description="Helical" evidence="1">
    <location>
        <begin position="222"/>
        <end position="240"/>
    </location>
</feature>
<dbReference type="EMBL" id="MN366291">
    <property type="protein sequence ID" value="QOE74642.1"/>
    <property type="molecule type" value="Genomic_DNA"/>
</dbReference>
<dbReference type="EMBL" id="MF579013">
    <property type="protein sequence ID" value="AVG72375.1"/>
    <property type="molecule type" value="Genomic_DNA"/>
</dbReference>
<evidence type="ECO:0000256" key="1">
    <source>
        <dbReference type="SAM" id="Phobius"/>
    </source>
</evidence>
<keyword evidence="2" id="KW-0675">Receptor</keyword>
<name>A0A2L2FLA6_ELHV1</name>
<dbReference type="EMBL" id="MN366292">
    <property type="protein sequence ID" value="QOE74761.1"/>
    <property type="molecule type" value="Genomic_DNA"/>
</dbReference>
<feature type="transmembrane region" description="Helical" evidence="1">
    <location>
        <begin position="277"/>
        <end position="298"/>
    </location>
</feature>
<evidence type="ECO:0000313" key="3">
    <source>
        <dbReference type="EMBL" id="AYC62649.1"/>
    </source>
</evidence>
<feature type="transmembrane region" description="Helical" evidence="1">
    <location>
        <begin position="12"/>
        <end position="30"/>
    </location>
</feature>
<reference evidence="2" key="3">
    <citation type="journal article" date="2014" name="J. Virol.">
        <title>Elephant endotheliotropic herpesviruses EEHV1A, EEHV1B, and EEHV2 from cases of hemorrhagic disease are highly diverged from other mammalian herpesviruses and may form a new subfamily.</title>
        <authorList>
            <person name="Richman LK"/>
            <person name="Zong JC"/>
            <person name="Latimer EM"/>
            <person name="Lock J"/>
            <person name="Fleischer RC"/>
            <person name="Heaggans SY"/>
            <person name="Hayward GS."/>
        </authorList>
    </citation>
    <scope>NUCLEOTIDE SEQUENCE</scope>
    <source>
        <strain evidence="2">Kumari NAP11</strain>
        <strain evidence="3">Mike NAP75</strain>
    </source>
</reference>
<reference evidence="4" key="7">
    <citation type="submission" date="2019-08" db="EMBL/GenBank/DDBJ databases">
        <title>Annotated Complete DNA Sequences of Six EEHV1A Genomes from Lethal HD Cases in Young Asian Elephants from India.</title>
        <authorList>
            <person name="Krishnankutty S.P."/>
            <person name="Zachariah A."/>
            <person name="Maheswari U."/>
            <person name="Heaggans S.Y."/>
            <person name="Muraleedharan M."/>
            <person name="Velayutham D."/>
            <person name="Santhosh S."/>
            <person name="Hayward G.S."/>
        </authorList>
    </citation>
    <scope>NUCLEOTIDE SEQUENCE</scope>
    <source>
        <strain evidence="5">IP165 Thirunelli2</strain>
        <strain evidence="4">IP43 Chellama Vandalur</strain>
    </source>
</reference>
<keyword evidence="1" id="KW-0812">Transmembrane</keyword>
<evidence type="ECO:0000313" key="4">
    <source>
        <dbReference type="EMBL" id="QOE74642.1"/>
    </source>
</evidence>
<evidence type="ECO:0000313" key="2">
    <source>
        <dbReference type="EMBL" id="AVG72375.1"/>
    </source>
</evidence>
<reference evidence="2" key="6">
    <citation type="submission" date="2018-02" db="EMBL/GenBank/DDBJ databases">
        <authorList>
            <person name="Cohen D.B."/>
            <person name="Kent A.D."/>
        </authorList>
    </citation>
    <scope>NUCLEOTIDE SEQUENCE</scope>
    <source>
        <strain evidence="2">Kumari NAP11</strain>
    </source>
</reference>
<feature type="transmembrane region" description="Helical" evidence="1">
    <location>
        <begin position="50"/>
        <end position="74"/>
    </location>
</feature>
<accession>A0A2L2FLA6</accession>
<reference evidence="4" key="8">
    <citation type="journal article" name="PLoS ONE">
        <title>Extended genotypic evaluation and comparison of twenty-two cases of lethal EEHV1 hemorrhagic disease in wild and captive Asian elephants in India.</title>
        <authorList>
            <person name="Zachariah A."/>
            <person name="Sajesh P.K."/>
            <person name="Santhosh S."/>
            <person name="Bathrachalam C."/>
            <person name="Megha M."/>
            <person name="Pandiyan J."/>
            <person name="Jishnu M."/>
            <person name="Kobragade R.S."/>
            <person name="Long S.Y."/>
            <person name="Zong J.-C."/>
            <person name="Latimer E.M."/>
            <person name="Heaggans S.Y."/>
            <person name="Hayward G.S."/>
        </authorList>
    </citation>
    <scope>NUCLEOTIDE SEQUENCE</scope>
    <source>
        <strain evidence="5">IP165 Thirunelli2</strain>
        <strain evidence="4">IP43 Chellama Vandalur</strain>
    </source>
</reference>
<gene>
    <name evidence="2" type="primary">E3</name>
</gene>
<reference evidence="3" key="5">
    <citation type="submission" date="2018-01" db="EMBL/GenBank/DDBJ databases">
        <title>Variability and subtyping at the left-hand end of EEHV1 genomes: EEHV vGPCR6.</title>
        <authorList>
            <person name="Zong J.-C."/>
            <person name="Latimer E.M."/>
            <person name="Long S.Y."/>
            <person name="Heaggans S.Y."/>
            <person name="Hayward G.S."/>
        </authorList>
    </citation>
    <scope>NUCLEOTIDE SEQUENCE</scope>
    <source>
        <strain evidence="3">Mike NAP75</strain>
    </source>
</reference>